<dbReference type="PANTHER" id="PTHR47941">
    <property type="entry name" value="PENTATRICOPEPTIDE REPEAT-CONTAINING PROTEIN 3, MITOCHONDRIAL"/>
    <property type="match status" value="1"/>
</dbReference>
<organism evidence="4 5">
    <name type="scientific">Coniochaeta hoffmannii</name>
    <dbReference type="NCBI Taxonomy" id="91930"/>
    <lineage>
        <taxon>Eukaryota</taxon>
        <taxon>Fungi</taxon>
        <taxon>Dikarya</taxon>
        <taxon>Ascomycota</taxon>
        <taxon>Pezizomycotina</taxon>
        <taxon>Sordariomycetes</taxon>
        <taxon>Sordariomycetidae</taxon>
        <taxon>Coniochaetales</taxon>
        <taxon>Coniochaetaceae</taxon>
        <taxon>Coniochaeta</taxon>
    </lineage>
</organism>
<evidence type="ECO:0000256" key="2">
    <source>
        <dbReference type="PROSITE-ProRule" id="PRU00708"/>
    </source>
</evidence>
<protein>
    <recommendedName>
        <fullName evidence="6">Pentatricopeptide repeat protein</fullName>
    </recommendedName>
</protein>
<keyword evidence="1" id="KW-0677">Repeat</keyword>
<feature type="compositionally biased region" description="Polar residues" evidence="3">
    <location>
        <begin position="60"/>
        <end position="74"/>
    </location>
</feature>
<evidence type="ECO:0000256" key="1">
    <source>
        <dbReference type="ARBA" id="ARBA00022737"/>
    </source>
</evidence>
<evidence type="ECO:0008006" key="6">
    <source>
        <dbReference type="Google" id="ProtNLM"/>
    </source>
</evidence>
<dbReference type="AlphaFoldDB" id="A0AA38RLY4"/>
<feature type="region of interest" description="Disordered" evidence="3">
    <location>
        <begin position="760"/>
        <end position="810"/>
    </location>
</feature>
<evidence type="ECO:0000256" key="3">
    <source>
        <dbReference type="SAM" id="MobiDB-lite"/>
    </source>
</evidence>
<dbReference type="Pfam" id="PF13041">
    <property type="entry name" value="PPR_2"/>
    <property type="match status" value="1"/>
</dbReference>
<feature type="repeat" description="PPR" evidence="2">
    <location>
        <begin position="322"/>
        <end position="356"/>
    </location>
</feature>
<dbReference type="PROSITE" id="PS51375">
    <property type="entry name" value="PPR"/>
    <property type="match status" value="2"/>
</dbReference>
<gene>
    <name evidence="4" type="ORF">NKR19_g7296</name>
</gene>
<reference evidence="4" key="1">
    <citation type="submission" date="2022-07" db="EMBL/GenBank/DDBJ databases">
        <title>Fungi with potential for degradation of polypropylene.</title>
        <authorList>
            <person name="Gostincar C."/>
        </authorList>
    </citation>
    <scope>NUCLEOTIDE SEQUENCE</scope>
    <source>
        <strain evidence="4">EXF-13287</strain>
    </source>
</reference>
<name>A0AA38RLY4_9PEZI</name>
<dbReference type="EMBL" id="JANBVN010000125">
    <property type="protein sequence ID" value="KAJ9142239.1"/>
    <property type="molecule type" value="Genomic_DNA"/>
</dbReference>
<dbReference type="InterPro" id="IPR002885">
    <property type="entry name" value="PPR_rpt"/>
</dbReference>
<dbReference type="InterPro" id="IPR011990">
    <property type="entry name" value="TPR-like_helical_dom_sf"/>
</dbReference>
<dbReference type="Gene3D" id="1.25.40.10">
    <property type="entry name" value="Tetratricopeptide repeat domain"/>
    <property type="match status" value="2"/>
</dbReference>
<sequence>MKQHQYREFATRAFFFRKRRDPAEIKEFEAWKDAFYALRRRWPETWSKRLRSEEEGGRTDASSVEGSQQESSAVEHTGRPEAATAYYTEFRDDLAQLLALGDEATIRTEWESRTLEDRQASWSRLALAALACFPRSACLFIRATWDPAVCPEYVVQDSVWFLIRRPAVVQSQAAAQDLCDLVIFLLRHARQEGQEGFQVRQWDIFQTMSHVSSDEAVHELYQHLVMSGHPLHRYTRLQFAKRFGETAVYKSTAFDILESLVQAKELDINSPHIAALCTTILTPSEKALEQDFEPGNSAGGTDMSEMTTKYSERLLQLGFNPNLITYSVLIRDLIARKEVKTALDVHKIMASQGLKPDALLYSFLLNGAKISQSWLPMHMLVQQAFLDEIKDPVVWNELLHTVFMAYLGELRRQRGRRKAGVPAFQPMLKLYANIFKTDLLRKFIPADVDHLVKADLHVSNIWECEKQAFLLAYRTPSWSSRGLLEPGYDTLTLMILGYVISLSNPQSIVDFYLHFRRLLDRGDPDARRLVAKGETRVYDYVLKALCQWREHLGTCIGLVSDMLKLSGQSSVKDEPLKAIAALRVPYRTAAAEHRVSPDSLTDDLTLGKLSLSPDPITAGVGGDDVLRPKDAFRTPADTAKPVGTFRHPPPSVHTWSILINGLMFHREADRAERVVELMQENGVEPSIVTYNTLIAGYANSQDVRKTVKGLQRLEDAGLDGDDFTFRAWAYLTDKEAALELMEGAEAARTKRLLLLRQQAEEEDESAAATTDGYIPDGFGPEMEAWEDEADAGSGAGEEYPPSHHDSDLQY</sequence>
<comment type="caution">
    <text evidence="4">The sequence shown here is derived from an EMBL/GenBank/DDBJ whole genome shotgun (WGS) entry which is preliminary data.</text>
</comment>
<dbReference type="NCBIfam" id="TIGR00756">
    <property type="entry name" value="PPR"/>
    <property type="match status" value="1"/>
</dbReference>
<evidence type="ECO:0000313" key="4">
    <source>
        <dbReference type="EMBL" id="KAJ9142239.1"/>
    </source>
</evidence>
<proteinExistence type="predicted"/>
<feature type="region of interest" description="Disordered" evidence="3">
    <location>
        <begin position="620"/>
        <end position="645"/>
    </location>
</feature>
<accession>A0AA38RLY4</accession>
<evidence type="ECO:0000313" key="5">
    <source>
        <dbReference type="Proteomes" id="UP001174691"/>
    </source>
</evidence>
<feature type="region of interest" description="Disordered" evidence="3">
    <location>
        <begin position="52"/>
        <end position="78"/>
    </location>
</feature>
<feature type="compositionally biased region" description="Basic and acidic residues" evidence="3">
    <location>
        <begin position="800"/>
        <end position="810"/>
    </location>
</feature>
<feature type="repeat" description="PPR" evidence="2">
    <location>
        <begin position="651"/>
        <end position="685"/>
    </location>
</feature>
<dbReference type="Proteomes" id="UP001174691">
    <property type="component" value="Unassembled WGS sequence"/>
</dbReference>
<keyword evidence="5" id="KW-1185">Reference proteome</keyword>
<dbReference type="Pfam" id="PF13812">
    <property type="entry name" value="PPR_3"/>
    <property type="match status" value="1"/>
</dbReference>